<organism evidence="2 3">
    <name type="scientific">Robinsoniella peoriensis</name>
    <dbReference type="NCBI Taxonomy" id="180332"/>
    <lineage>
        <taxon>Bacteria</taxon>
        <taxon>Bacillati</taxon>
        <taxon>Bacillota</taxon>
        <taxon>Clostridia</taxon>
        <taxon>Lachnospirales</taxon>
        <taxon>Lachnospiraceae</taxon>
        <taxon>Robinsoniella</taxon>
    </lineage>
</organism>
<dbReference type="GO" id="GO:0000156">
    <property type="term" value="F:phosphorelay response regulator activity"/>
    <property type="evidence" value="ECO:0007669"/>
    <property type="project" value="InterPro"/>
</dbReference>
<dbReference type="Proteomes" id="UP000306509">
    <property type="component" value="Unassembled WGS sequence"/>
</dbReference>
<dbReference type="Gene3D" id="3.40.50.2300">
    <property type="match status" value="1"/>
</dbReference>
<dbReference type="PROSITE" id="PS50930">
    <property type="entry name" value="HTH_LYTTR"/>
    <property type="match status" value="1"/>
</dbReference>
<gene>
    <name evidence="2" type="ORF">DSM106044_03062</name>
</gene>
<dbReference type="InterPro" id="IPR007492">
    <property type="entry name" value="LytTR_DNA-bd_dom"/>
</dbReference>
<evidence type="ECO:0000259" key="1">
    <source>
        <dbReference type="PROSITE" id="PS50930"/>
    </source>
</evidence>
<dbReference type="SMART" id="SM00850">
    <property type="entry name" value="LytTR"/>
    <property type="match status" value="1"/>
</dbReference>
<accession>A0A4U8Q783</accession>
<comment type="caution">
    <text evidence="2">The sequence shown here is derived from an EMBL/GenBank/DDBJ whole genome shotgun (WGS) entry which is preliminary data.</text>
</comment>
<dbReference type="InterPro" id="IPR011006">
    <property type="entry name" value="CheY-like_superfamily"/>
</dbReference>
<dbReference type="Pfam" id="PF04397">
    <property type="entry name" value="LytTR"/>
    <property type="match status" value="1"/>
</dbReference>
<dbReference type="AlphaFoldDB" id="A0A4U8Q783"/>
<feature type="domain" description="HTH LytTR-type" evidence="1">
    <location>
        <begin position="149"/>
        <end position="249"/>
    </location>
</feature>
<keyword evidence="3" id="KW-1185">Reference proteome</keyword>
<sequence length="256" mass="30613">MKDMSDSGISADEKTLYILLCNASFYLLQVYESLIRYVAHKYGYQTNFLVYENGKEAVFCKDDWMQEVDILVIGWEPGRMKGIEIARAFREDQCQAQILFLGNQKQDIIESYEVNPFYYFIENEVTHKKFELVMKKCFWEIVRSKKNSLQFISNGKIQRVQLELIVYLKVDHRMISITCRDKREILFYDSLKNIEEKIKDDTFMRTHRGYIVNLKYVDYLDKNELFLNTGESIPIARKYKQELVERMMDQEKNILI</sequence>
<evidence type="ECO:0000313" key="3">
    <source>
        <dbReference type="Proteomes" id="UP000306509"/>
    </source>
</evidence>
<dbReference type="EMBL" id="QGQD01000060">
    <property type="protein sequence ID" value="TLC99972.1"/>
    <property type="molecule type" value="Genomic_DNA"/>
</dbReference>
<dbReference type="InterPro" id="IPR046947">
    <property type="entry name" value="LytR-like"/>
</dbReference>
<dbReference type="PANTHER" id="PTHR37299">
    <property type="entry name" value="TRANSCRIPTIONAL REGULATOR-RELATED"/>
    <property type="match status" value="1"/>
</dbReference>
<protein>
    <submittedName>
        <fullName evidence="2">Putative two-component response-regulatory protein YehT</fullName>
    </submittedName>
</protein>
<dbReference type="GO" id="GO:0003677">
    <property type="term" value="F:DNA binding"/>
    <property type="evidence" value="ECO:0007669"/>
    <property type="project" value="InterPro"/>
</dbReference>
<dbReference type="STRING" id="180332.GCA_000797495_03344"/>
<reference evidence="2 3" key="1">
    <citation type="journal article" date="2019" name="Anaerobe">
        <title>Detection of Robinsoniella peoriensis in multiple bone samples of a trauma patient.</title>
        <authorList>
            <person name="Schrottner P."/>
            <person name="Hartwich K."/>
            <person name="Bunk B."/>
            <person name="Schober I."/>
            <person name="Helbig S."/>
            <person name="Rudolph W.W."/>
            <person name="Gunzer F."/>
        </authorList>
    </citation>
    <scope>NUCLEOTIDE SEQUENCE [LARGE SCALE GENOMIC DNA]</scope>
    <source>
        <strain evidence="2 3">DSM 106044</strain>
    </source>
</reference>
<dbReference type="PANTHER" id="PTHR37299:SF1">
    <property type="entry name" value="STAGE 0 SPORULATION PROTEIN A HOMOLOG"/>
    <property type="match status" value="1"/>
</dbReference>
<dbReference type="Gene3D" id="2.40.50.1020">
    <property type="entry name" value="LytTr DNA-binding domain"/>
    <property type="match status" value="1"/>
</dbReference>
<dbReference type="SUPFAM" id="SSF52172">
    <property type="entry name" value="CheY-like"/>
    <property type="match status" value="1"/>
</dbReference>
<proteinExistence type="predicted"/>
<name>A0A4U8Q783_9FIRM</name>
<evidence type="ECO:0000313" key="2">
    <source>
        <dbReference type="EMBL" id="TLC99972.1"/>
    </source>
</evidence>